<dbReference type="InterPro" id="IPR027417">
    <property type="entry name" value="P-loop_NTPase"/>
</dbReference>
<evidence type="ECO:0000313" key="3">
    <source>
        <dbReference type="EMBL" id="MBE9028572.1"/>
    </source>
</evidence>
<name>A0A928VJ18_9CYAN</name>
<protein>
    <submittedName>
        <fullName evidence="3">Pentapeptide repeat-containing protein</fullName>
    </submittedName>
</protein>
<dbReference type="InterPro" id="IPR054568">
    <property type="entry name" value="NNH3"/>
</dbReference>
<dbReference type="EMBL" id="JADEXQ010000004">
    <property type="protein sequence ID" value="MBE9028572.1"/>
    <property type="molecule type" value="Genomic_DNA"/>
</dbReference>
<sequence length="956" mass="107897">MASKILQFLTTDVRELNWKQATAVTKTAADTGKAVLDLAKIVKEKQGDLEKAKDAIAPYVSEMSSLLDVLNSPIASVVKYTIPFAPIAVTILQIICEATKREPTLEQCVALMTQVAYLQSLQDTFGTKAGKTLLGRLKPEQATEQVQAKIRELGNLSLDRRGAEQVIAAFAETELAQKFNGVLVSRLVDAGMEQAQSETWAQRVAWNTPRFFNQAVADAEDKVKTLAKMFSNGGREMLERSYSIDRYLAEEIQPLPQELIFDETDLRYRDIYVSLQAQPLMQDGSKARYQSPVRLEQRISELLAYDRKSNEIIFIQGDAGQGKSVFCRMFSDRIHRELFPSFTPILIRLRDLRTLANNLTTTLETHLEHWDFVQSDGGWLTDRNQRFLFLLDGFDELLLQGGVKSGETGGLKEFLEQVVSFQKGSHHRFVITGRPLSLQGIDRLISQNKNLVRLALCPMQDADRALWLKQWAVKFGVDERDAFAAFLQDCPADVSDKLAREPLLLYLLGRMHRDQAISALDLQGTAGMKSKIKIYDAVINWVLERQRDNVNLRITGLERAELRQLLTEAALCVVQSGNETAQVKTLEARLARDSNNPIAALIEQARKAADVNEQKALNNLLTTFYIKPAAVDQEGSIEFAHKSFGEFLFAERLKEAIEDWTETIDKRGRKMPVIDDEKLHGQIYDLLGYGGLTLEITDYLMVMLEDTQKWNTGLLFERLNDFWERWCDGEFIDAPPENLPQKKMRLLREQMPDQKTKLGLRQVDVYTGLNILILLLGLHRYTQSPNRLKDRIYFYPSEKTADENIRTSRLLKVIHHSEGLELGSFRVIVGFAMSSANLSSANLRNTNLSSVNLSNANLRNTNLSSVNLSNANLRNTNLRNADLFKADLFKADLRNTNLRNADLRNADLSNADLSNANLRNADLRNADLRNADLSNANLSSANLFKADLSNANLFKA</sequence>
<dbReference type="RefSeq" id="WP_264323396.1">
    <property type="nucleotide sequence ID" value="NZ_JADEXQ010000004.1"/>
</dbReference>
<evidence type="ECO:0000313" key="4">
    <source>
        <dbReference type="Proteomes" id="UP000625316"/>
    </source>
</evidence>
<dbReference type="PANTHER" id="PTHR14136">
    <property type="entry name" value="BTB_POZ DOMAIN-CONTAINING PROTEIN KCTD9"/>
    <property type="match status" value="1"/>
</dbReference>
<feature type="domain" description="NACHT" evidence="1">
    <location>
        <begin position="312"/>
        <end position="471"/>
    </location>
</feature>
<dbReference type="InterPro" id="IPR001646">
    <property type="entry name" value="5peptide_repeat"/>
</dbReference>
<feature type="domain" description="NACHT N-terminal Helical" evidence="2">
    <location>
        <begin position="56"/>
        <end position="264"/>
    </location>
</feature>
<dbReference type="InterPro" id="IPR051082">
    <property type="entry name" value="Pentapeptide-BTB/POZ_domain"/>
</dbReference>
<keyword evidence="4" id="KW-1185">Reference proteome</keyword>
<dbReference type="Gene3D" id="2.160.20.80">
    <property type="entry name" value="E3 ubiquitin-protein ligase SopA"/>
    <property type="match status" value="1"/>
</dbReference>
<dbReference type="Proteomes" id="UP000625316">
    <property type="component" value="Unassembled WGS sequence"/>
</dbReference>
<dbReference type="InterPro" id="IPR007111">
    <property type="entry name" value="NACHT_NTPase"/>
</dbReference>
<dbReference type="AlphaFoldDB" id="A0A928VJ18"/>
<organism evidence="3 4">
    <name type="scientific">Romeriopsis navalis LEGE 11480</name>
    <dbReference type="NCBI Taxonomy" id="2777977"/>
    <lineage>
        <taxon>Bacteria</taxon>
        <taxon>Bacillati</taxon>
        <taxon>Cyanobacteriota</taxon>
        <taxon>Cyanophyceae</taxon>
        <taxon>Leptolyngbyales</taxon>
        <taxon>Leptolyngbyaceae</taxon>
        <taxon>Romeriopsis</taxon>
        <taxon>Romeriopsis navalis</taxon>
    </lineage>
</organism>
<dbReference type="PANTHER" id="PTHR14136:SF17">
    <property type="entry name" value="BTB_POZ DOMAIN-CONTAINING PROTEIN KCTD9"/>
    <property type="match status" value="1"/>
</dbReference>
<gene>
    <name evidence="3" type="ORF">IQ266_02220</name>
</gene>
<dbReference type="SUPFAM" id="SSF141571">
    <property type="entry name" value="Pentapeptide repeat-like"/>
    <property type="match status" value="1"/>
</dbReference>
<comment type="caution">
    <text evidence="3">The sequence shown here is derived from an EMBL/GenBank/DDBJ whole genome shotgun (WGS) entry which is preliminary data.</text>
</comment>
<accession>A0A928VJ18</accession>
<proteinExistence type="predicted"/>
<feature type="non-terminal residue" evidence="3">
    <location>
        <position position="956"/>
    </location>
</feature>
<dbReference type="SUPFAM" id="SSF52540">
    <property type="entry name" value="P-loop containing nucleoside triphosphate hydrolases"/>
    <property type="match status" value="1"/>
</dbReference>
<evidence type="ECO:0000259" key="2">
    <source>
        <dbReference type="Pfam" id="PF22735"/>
    </source>
</evidence>
<evidence type="ECO:0000259" key="1">
    <source>
        <dbReference type="Pfam" id="PF05729"/>
    </source>
</evidence>
<dbReference type="Pfam" id="PF05729">
    <property type="entry name" value="NACHT"/>
    <property type="match status" value="1"/>
</dbReference>
<dbReference type="Gene3D" id="3.40.50.300">
    <property type="entry name" value="P-loop containing nucleotide triphosphate hydrolases"/>
    <property type="match status" value="1"/>
</dbReference>
<dbReference type="Pfam" id="PF00805">
    <property type="entry name" value="Pentapeptide"/>
    <property type="match status" value="2"/>
</dbReference>
<reference evidence="3" key="1">
    <citation type="submission" date="2020-10" db="EMBL/GenBank/DDBJ databases">
        <authorList>
            <person name="Castelo-Branco R."/>
            <person name="Eusebio N."/>
            <person name="Adriana R."/>
            <person name="Vieira A."/>
            <person name="Brugerolle De Fraissinette N."/>
            <person name="Rezende De Castro R."/>
            <person name="Schneider M.P."/>
            <person name="Vasconcelos V."/>
            <person name="Leao P.N."/>
        </authorList>
    </citation>
    <scope>NUCLEOTIDE SEQUENCE</scope>
    <source>
        <strain evidence="3">LEGE 11480</strain>
    </source>
</reference>
<dbReference type="Pfam" id="PF22735">
    <property type="entry name" value="NNH3"/>
    <property type="match status" value="1"/>
</dbReference>